<reference evidence="1" key="2">
    <citation type="submission" date="2020-09" db="EMBL/GenBank/DDBJ databases">
        <authorList>
            <person name="Sun Q."/>
            <person name="Ohkuma M."/>
        </authorList>
    </citation>
    <scope>NUCLEOTIDE SEQUENCE</scope>
    <source>
        <strain evidence="1">JCM 4477</strain>
    </source>
</reference>
<evidence type="ECO:0000313" key="1">
    <source>
        <dbReference type="EMBL" id="GHF03066.1"/>
    </source>
</evidence>
<organism evidence="1 2">
    <name type="scientific">Streptomyces fumanus</name>
    <dbReference type="NCBI Taxonomy" id="67302"/>
    <lineage>
        <taxon>Bacteria</taxon>
        <taxon>Bacillati</taxon>
        <taxon>Actinomycetota</taxon>
        <taxon>Actinomycetes</taxon>
        <taxon>Kitasatosporales</taxon>
        <taxon>Streptomycetaceae</taxon>
        <taxon>Streptomyces</taxon>
    </lineage>
</organism>
<accession>A0A919E1Y5</accession>
<reference evidence="1" key="1">
    <citation type="journal article" date="2014" name="Int. J. Syst. Evol. Microbiol.">
        <title>Complete genome sequence of Corynebacterium casei LMG S-19264T (=DSM 44701T), isolated from a smear-ripened cheese.</title>
        <authorList>
            <consortium name="US DOE Joint Genome Institute (JGI-PGF)"/>
            <person name="Walter F."/>
            <person name="Albersmeier A."/>
            <person name="Kalinowski J."/>
            <person name="Ruckert C."/>
        </authorList>
    </citation>
    <scope>NUCLEOTIDE SEQUENCE</scope>
    <source>
        <strain evidence="1">JCM 4477</strain>
    </source>
</reference>
<evidence type="ECO:0008006" key="3">
    <source>
        <dbReference type="Google" id="ProtNLM"/>
    </source>
</evidence>
<comment type="caution">
    <text evidence="1">The sequence shown here is derived from an EMBL/GenBank/DDBJ whole genome shotgun (WGS) entry which is preliminary data.</text>
</comment>
<protein>
    <recommendedName>
        <fullName evidence="3">XRE family transcriptional regulator</fullName>
    </recommendedName>
</protein>
<name>A0A919E1Y5_9ACTN</name>
<dbReference type="EMBL" id="BNBI01000006">
    <property type="protein sequence ID" value="GHF03066.1"/>
    <property type="molecule type" value="Genomic_DNA"/>
</dbReference>
<dbReference type="RefSeq" id="WP_190204739.1">
    <property type="nucleotide sequence ID" value="NZ_BNBI01000006.1"/>
</dbReference>
<dbReference type="AlphaFoldDB" id="A0A919E1Y5"/>
<proteinExistence type="predicted"/>
<dbReference type="Pfam" id="PF13560">
    <property type="entry name" value="HTH_31"/>
    <property type="match status" value="1"/>
</dbReference>
<dbReference type="Proteomes" id="UP000630718">
    <property type="component" value="Unassembled WGS sequence"/>
</dbReference>
<keyword evidence="2" id="KW-1185">Reference proteome</keyword>
<evidence type="ECO:0000313" key="2">
    <source>
        <dbReference type="Proteomes" id="UP000630718"/>
    </source>
</evidence>
<gene>
    <name evidence="1" type="ORF">GCM10018772_29850</name>
</gene>
<sequence length="484" mass="52956">MDAITPGSPEVELLEREDVRRALSEHDFAAVFSLFKKYGGLSQNRIASACRLTPGKVSAVIGGRQQVTSFEVVCRIADGLRIPGHLLGLAPRPWESPSAQEQVPTQIRAEQKPEADGIPWRGDTAVDLAADLTRSDLVMDRRAATRALAGAAITGAALLDPLEGWLQPVADGVRSHRRGRIGIREIEELESTARAFRAWDHRYGGGLRRKAVLGQLSEVAACLKEHQASRVEQRLYQVMAQLAGTAATMAWDTGLQRRAQDYYLLALRASHAGGDMLFGANVLAGMARQMLYRDQPQDALELVRLAQDGARHVAGPKARAMLHTREAWAYAAMGRIAAFQRATAQATEALHDIQDDEEPYWIGYFDEAELAGTTGGRLLELARQEPKRYAETAAHEIRHALSFRGPEAGRSHALDRIGLAQCHFLLGDLTGAVAETHLAVDAARATRSSRVRAQLGELYPYTVGHGAARPVREARDRIRDLLSA</sequence>